<dbReference type="RefSeq" id="XP_031004622.1">
    <property type="nucleotide sequence ID" value="XM_031151113.1"/>
</dbReference>
<sequence>MSPLLIRCILPLTIKISARLWQLSCNAALKRFVDDIAIKVIESKLISPLYDIFSPVTVTSMPADLAPKPVKASSALEFLSKYANYNPSNDDEGSNNRSKLDVRSLFNGSYNCGRPSSKDSDSLSREIAKSVVKPGSPGAIKIPEAESMPPAEEEVSYFPKKKKYKRKSKAAA</sequence>
<gene>
    <name evidence="2" type="ORF">LHYA1_G006173</name>
</gene>
<accession>A0A8H8R2R9</accession>
<feature type="compositionally biased region" description="Basic residues" evidence="1">
    <location>
        <begin position="159"/>
        <end position="172"/>
    </location>
</feature>
<dbReference type="AlphaFoldDB" id="A0A8H8R2R9"/>
<evidence type="ECO:0000313" key="3">
    <source>
        <dbReference type="Proteomes" id="UP000431533"/>
    </source>
</evidence>
<dbReference type="EMBL" id="QGMH01000084">
    <property type="protein sequence ID" value="TVY25834.1"/>
    <property type="molecule type" value="Genomic_DNA"/>
</dbReference>
<name>A0A8H8R2R9_9HELO</name>
<comment type="caution">
    <text evidence="2">The sequence shown here is derived from an EMBL/GenBank/DDBJ whole genome shotgun (WGS) entry which is preliminary data.</text>
</comment>
<reference evidence="2 3" key="1">
    <citation type="submission" date="2018-05" db="EMBL/GenBank/DDBJ databases">
        <title>Genome sequencing and assembly of the regulated plant pathogen Lachnellula willkommii and related sister species for the development of diagnostic species identification markers.</title>
        <authorList>
            <person name="Giroux E."/>
            <person name="Bilodeau G."/>
        </authorList>
    </citation>
    <scope>NUCLEOTIDE SEQUENCE [LARGE SCALE GENOMIC DNA]</scope>
    <source>
        <strain evidence="2 3">CBS 185.66</strain>
    </source>
</reference>
<dbReference type="OrthoDB" id="415706at2759"/>
<evidence type="ECO:0000313" key="2">
    <source>
        <dbReference type="EMBL" id="TVY25834.1"/>
    </source>
</evidence>
<dbReference type="GeneID" id="41986371"/>
<feature type="compositionally biased region" description="Basic and acidic residues" evidence="1">
    <location>
        <begin position="116"/>
        <end position="128"/>
    </location>
</feature>
<evidence type="ECO:0000256" key="1">
    <source>
        <dbReference type="SAM" id="MobiDB-lite"/>
    </source>
</evidence>
<proteinExistence type="predicted"/>
<keyword evidence="3" id="KW-1185">Reference proteome</keyword>
<feature type="region of interest" description="Disordered" evidence="1">
    <location>
        <begin position="111"/>
        <end position="172"/>
    </location>
</feature>
<organism evidence="2 3">
    <name type="scientific">Lachnellula hyalina</name>
    <dbReference type="NCBI Taxonomy" id="1316788"/>
    <lineage>
        <taxon>Eukaryota</taxon>
        <taxon>Fungi</taxon>
        <taxon>Dikarya</taxon>
        <taxon>Ascomycota</taxon>
        <taxon>Pezizomycotina</taxon>
        <taxon>Leotiomycetes</taxon>
        <taxon>Helotiales</taxon>
        <taxon>Lachnaceae</taxon>
        <taxon>Lachnellula</taxon>
    </lineage>
</organism>
<dbReference type="Proteomes" id="UP000431533">
    <property type="component" value="Unassembled WGS sequence"/>
</dbReference>
<protein>
    <submittedName>
        <fullName evidence="2">Uncharacterized protein</fullName>
    </submittedName>
</protein>